<comment type="subcellular location">
    <subcellularLocation>
        <location evidence="1">Membrane</location>
    </subcellularLocation>
</comment>
<dbReference type="GO" id="GO:0016020">
    <property type="term" value="C:membrane"/>
    <property type="evidence" value="ECO:0007669"/>
    <property type="project" value="UniProtKB-SubCell"/>
</dbReference>
<dbReference type="EnsemblMetazoa" id="Aqu2.1.28221_001">
    <property type="protein sequence ID" value="Aqu2.1.28221_001"/>
    <property type="gene ID" value="Aqu2.1.28221"/>
</dbReference>
<dbReference type="InParanoid" id="A0A1X7UKN0"/>
<keyword evidence="9" id="KW-1185">Reference proteome</keyword>
<evidence type="ECO:0000256" key="1">
    <source>
        <dbReference type="ARBA" id="ARBA00004370"/>
    </source>
</evidence>
<dbReference type="eggNOG" id="KOG3776">
    <property type="taxonomic scope" value="Eukaryota"/>
</dbReference>
<keyword evidence="6" id="KW-0325">Glycoprotein</keyword>
<evidence type="ECO:0000313" key="9">
    <source>
        <dbReference type="Proteomes" id="UP000007879"/>
    </source>
</evidence>
<reference evidence="8" key="2">
    <citation type="submission" date="2017-05" db="UniProtKB">
        <authorList>
            <consortium name="EnsemblMetazoa"/>
        </authorList>
    </citation>
    <scope>IDENTIFICATION</scope>
</reference>
<evidence type="ECO:0008006" key="10">
    <source>
        <dbReference type="Google" id="ProtNLM"/>
    </source>
</evidence>
<dbReference type="PRINTS" id="PR01609">
    <property type="entry name" value="CD36FAMILY"/>
</dbReference>
<dbReference type="InterPro" id="IPR002159">
    <property type="entry name" value="CD36_fam"/>
</dbReference>
<sequence length="505" mass="57102">MLKSRRICCCVCGSGCTVVSLILLSLAIALIIEFPSLLDHMVNEKLTILPGHSSYEQLKDPSLPVYKDVYFFNLTNPVEFSQGARPIVNEVGPYSYREYRIKYFNTSDLLDGDNVLQYTQRKTFHFSSSTSQNNTSETDTICTINIPLVGAITQVLGLENKALRFLGKMLLKAEIIIRGAKLYVCQPASALVFNYTDPLIQWLHSSNDLRRLGLNLPTDYVSLQKNNSADDSLPSKIYTGHDDISKLGQFIQWNNLTNLGIWPGDTANKINGTEGLVFRPGLKEGDSLFAFVDDTVRSFPLEYNGSIDIKGLPAFRYALPMEVFDSAFKNEDNARWGSWCPDGLIYLGVIQTPSVPVFGSKARFLDCEPEQTRDQVDGMLVPHREMHDTFINVHPTIGINIQFQRILQLNVQVNRTDEFKELKNINGTIYYPVLYINEHAELTDDFKSYLMKNGLHQITVATDVMYGGYAFLFVVAFIVLLAAVVCFWKARSNRRRQEYQAIPCN</sequence>
<keyword evidence="5 7" id="KW-0472">Membrane</keyword>
<dbReference type="PANTHER" id="PTHR11923:SF51">
    <property type="entry name" value="LYSOSOME MEMBRANE PROTEIN 2"/>
    <property type="match status" value="1"/>
</dbReference>
<evidence type="ECO:0000256" key="3">
    <source>
        <dbReference type="ARBA" id="ARBA00022692"/>
    </source>
</evidence>
<dbReference type="PANTHER" id="PTHR11923">
    <property type="entry name" value="SCAVENGER RECEPTOR CLASS B TYPE-1 SR-B1"/>
    <property type="match status" value="1"/>
</dbReference>
<dbReference type="STRING" id="400682.A0A1X7UKN0"/>
<dbReference type="InterPro" id="IPR005429">
    <property type="entry name" value="LimpII"/>
</dbReference>
<comment type="similarity">
    <text evidence="2">Belongs to the CD36 family.</text>
</comment>
<dbReference type="OrthoDB" id="195015at2759"/>
<evidence type="ECO:0000256" key="4">
    <source>
        <dbReference type="ARBA" id="ARBA00022989"/>
    </source>
</evidence>
<evidence type="ECO:0000256" key="6">
    <source>
        <dbReference type="ARBA" id="ARBA00023180"/>
    </source>
</evidence>
<dbReference type="GO" id="GO:0005044">
    <property type="term" value="F:scavenger receptor activity"/>
    <property type="evidence" value="ECO:0007669"/>
    <property type="project" value="InterPro"/>
</dbReference>
<dbReference type="GO" id="GO:0005764">
    <property type="term" value="C:lysosome"/>
    <property type="evidence" value="ECO:0007669"/>
    <property type="project" value="InterPro"/>
</dbReference>
<protein>
    <recommendedName>
        <fullName evidence="10">Scavenger receptor class B member 1</fullName>
    </recommendedName>
</protein>
<dbReference type="Proteomes" id="UP000007879">
    <property type="component" value="Unassembled WGS sequence"/>
</dbReference>
<evidence type="ECO:0000256" key="7">
    <source>
        <dbReference type="SAM" id="Phobius"/>
    </source>
</evidence>
<keyword evidence="4 7" id="KW-1133">Transmembrane helix</keyword>
<dbReference type="AlphaFoldDB" id="A0A1X7UKN0"/>
<evidence type="ECO:0000256" key="2">
    <source>
        <dbReference type="ARBA" id="ARBA00010532"/>
    </source>
</evidence>
<evidence type="ECO:0000313" key="8">
    <source>
        <dbReference type="EnsemblMetazoa" id="Aqu2.1.28221_001"/>
    </source>
</evidence>
<proteinExistence type="inferred from homology"/>
<dbReference type="KEGG" id="aqu:100638430"/>
<gene>
    <name evidence="8" type="primary">100638430</name>
</gene>
<organism evidence="8">
    <name type="scientific">Amphimedon queenslandica</name>
    <name type="common">Sponge</name>
    <dbReference type="NCBI Taxonomy" id="400682"/>
    <lineage>
        <taxon>Eukaryota</taxon>
        <taxon>Metazoa</taxon>
        <taxon>Porifera</taxon>
        <taxon>Demospongiae</taxon>
        <taxon>Heteroscleromorpha</taxon>
        <taxon>Haplosclerida</taxon>
        <taxon>Niphatidae</taxon>
        <taxon>Amphimedon</taxon>
    </lineage>
</organism>
<dbReference type="PRINTS" id="PR01611">
    <property type="entry name" value="LIMPII"/>
</dbReference>
<dbReference type="EnsemblMetazoa" id="XM_003387547.2">
    <property type="protein sequence ID" value="XP_003387595.1"/>
    <property type="gene ID" value="LOC100638430"/>
</dbReference>
<dbReference type="Pfam" id="PF01130">
    <property type="entry name" value="CD36"/>
    <property type="match status" value="1"/>
</dbReference>
<accession>A0A1X7UKN0</accession>
<dbReference type="OMA" id="YRFIMPP"/>
<name>A0A1X7UKN0_AMPQE</name>
<reference evidence="9" key="1">
    <citation type="journal article" date="2010" name="Nature">
        <title>The Amphimedon queenslandica genome and the evolution of animal complexity.</title>
        <authorList>
            <person name="Srivastava M."/>
            <person name="Simakov O."/>
            <person name="Chapman J."/>
            <person name="Fahey B."/>
            <person name="Gauthier M.E."/>
            <person name="Mitros T."/>
            <person name="Richards G.S."/>
            <person name="Conaco C."/>
            <person name="Dacre M."/>
            <person name="Hellsten U."/>
            <person name="Larroux C."/>
            <person name="Putnam N.H."/>
            <person name="Stanke M."/>
            <person name="Adamska M."/>
            <person name="Darling A."/>
            <person name="Degnan S.M."/>
            <person name="Oakley T.H."/>
            <person name="Plachetzki D.C."/>
            <person name="Zhai Y."/>
            <person name="Adamski M."/>
            <person name="Calcino A."/>
            <person name="Cummins S.F."/>
            <person name="Goodstein D.M."/>
            <person name="Harris C."/>
            <person name="Jackson D.J."/>
            <person name="Leys S.P."/>
            <person name="Shu S."/>
            <person name="Woodcroft B.J."/>
            <person name="Vervoort M."/>
            <person name="Kosik K.S."/>
            <person name="Manning G."/>
            <person name="Degnan B.M."/>
            <person name="Rokhsar D.S."/>
        </authorList>
    </citation>
    <scope>NUCLEOTIDE SEQUENCE [LARGE SCALE GENOMIC DNA]</scope>
</reference>
<feature type="transmembrane region" description="Helical" evidence="7">
    <location>
        <begin position="466"/>
        <end position="488"/>
    </location>
</feature>
<keyword evidence="3 7" id="KW-0812">Transmembrane</keyword>
<evidence type="ECO:0000256" key="5">
    <source>
        <dbReference type="ARBA" id="ARBA00023136"/>
    </source>
</evidence>